<organism evidence="1 2">
    <name type="scientific">Rubellicoccus peritrichatus</name>
    <dbReference type="NCBI Taxonomy" id="3080537"/>
    <lineage>
        <taxon>Bacteria</taxon>
        <taxon>Pseudomonadati</taxon>
        <taxon>Verrucomicrobiota</taxon>
        <taxon>Opitutia</taxon>
        <taxon>Puniceicoccales</taxon>
        <taxon>Cerasicoccaceae</taxon>
        <taxon>Rubellicoccus</taxon>
    </lineage>
</organism>
<dbReference type="Proteomes" id="UP001304300">
    <property type="component" value="Chromosome"/>
</dbReference>
<gene>
    <name evidence="1" type="ORF">RZN69_07755</name>
</gene>
<sequence length="247" mass="26282">MHIPYLMDLTDRFQWAKDPTMKSTTTKAASAASLASLLTASVTSGAIRVYNDNVIANAANGNTTVNWDIDPDDLSFVDTYAALERRLSAQSRIGIYKYGYLGFVNDNSQILKISNLPLNATIGPGVKFDPGVSGIGYGFYFPVSASNISTSLLPGFTSGVSGYAGFVLDGPLIPIYGWAEMIITADGVNNSWEIVRWAIEDTGASIKVGQTAIPEPTTTVVGLGALALGAAGLRRWRKYKAAANQAE</sequence>
<name>A0AAQ3LED0_9BACT</name>
<evidence type="ECO:0000313" key="1">
    <source>
        <dbReference type="EMBL" id="WOO42984.1"/>
    </source>
</evidence>
<dbReference type="AlphaFoldDB" id="A0AAQ3LED0"/>
<keyword evidence="2" id="KW-1185">Reference proteome</keyword>
<evidence type="ECO:0008006" key="3">
    <source>
        <dbReference type="Google" id="ProtNLM"/>
    </source>
</evidence>
<accession>A0AAQ3LED0</accession>
<protein>
    <recommendedName>
        <fullName evidence="3">PEP-CTERM protein-sorting domain-containing protein</fullName>
    </recommendedName>
</protein>
<dbReference type="KEGG" id="puo:RZN69_07755"/>
<reference evidence="1 2" key="1">
    <citation type="submission" date="2023-10" db="EMBL/GenBank/DDBJ databases">
        <title>Rubellicoccus peritrichatus gen. nov., sp. nov., isolated from an algae of coral reef tank.</title>
        <authorList>
            <person name="Luo J."/>
        </authorList>
    </citation>
    <scope>NUCLEOTIDE SEQUENCE [LARGE SCALE GENOMIC DNA]</scope>
    <source>
        <strain evidence="1 2">CR14</strain>
    </source>
</reference>
<evidence type="ECO:0000313" key="2">
    <source>
        <dbReference type="Proteomes" id="UP001304300"/>
    </source>
</evidence>
<dbReference type="EMBL" id="CP136920">
    <property type="protein sequence ID" value="WOO42984.1"/>
    <property type="molecule type" value="Genomic_DNA"/>
</dbReference>
<proteinExistence type="predicted"/>
<dbReference type="RefSeq" id="WP_317835518.1">
    <property type="nucleotide sequence ID" value="NZ_CP136920.1"/>
</dbReference>